<sequence>MTVSWTPPVLTGEMVTLRAIRADDADPLRAGLTDPEGLRMAGLTKEYTPESVARWAADAATREGRFDWATTTDGEEILGRISLESVDLDARCGDIRSLTLPGHRGRGYGREAIMLVLDFAFGAPGDGGLGLHRVGLEVLSINPRAAALYQSLGFVVEGRRREVIGDGERFADAIGMGMLEDEYPAAKATWS</sequence>
<dbReference type="GO" id="GO:0016747">
    <property type="term" value="F:acyltransferase activity, transferring groups other than amino-acyl groups"/>
    <property type="evidence" value="ECO:0007669"/>
    <property type="project" value="InterPro"/>
</dbReference>
<reference evidence="3" key="1">
    <citation type="submission" date="2016-10" db="EMBL/GenBank/DDBJ databases">
        <authorList>
            <person name="Varghese N."/>
            <person name="Submissions S."/>
        </authorList>
    </citation>
    <scope>NUCLEOTIDE SEQUENCE [LARGE SCALE GENOMIC DNA]</scope>
    <source>
        <strain evidence="3">DSM 21368</strain>
    </source>
</reference>
<dbReference type="PANTHER" id="PTHR43415">
    <property type="entry name" value="SPERMIDINE N(1)-ACETYLTRANSFERASE"/>
    <property type="match status" value="1"/>
</dbReference>
<dbReference type="PANTHER" id="PTHR43415:SF3">
    <property type="entry name" value="GNAT-FAMILY ACETYLTRANSFERASE"/>
    <property type="match status" value="1"/>
</dbReference>
<dbReference type="Gene3D" id="3.40.630.30">
    <property type="match status" value="1"/>
</dbReference>
<keyword evidence="2" id="KW-0808">Transferase</keyword>
<dbReference type="InterPro" id="IPR016181">
    <property type="entry name" value="Acyl_CoA_acyltransferase"/>
</dbReference>
<proteinExistence type="predicted"/>
<name>A0A1H5NJI5_9MICO</name>
<dbReference type="EMBL" id="FNTX01000002">
    <property type="protein sequence ID" value="SEF01041.1"/>
    <property type="molecule type" value="Genomic_DNA"/>
</dbReference>
<feature type="domain" description="N-acetyltransferase" evidence="1">
    <location>
        <begin position="15"/>
        <end position="181"/>
    </location>
</feature>
<dbReference type="PROSITE" id="PS51186">
    <property type="entry name" value="GNAT"/>
    <property type="match status" value="1"/>
</dbReference>
<dbReference type="AlphaFoldDB" id="A0A1H5NJI5"/>
<organism evidence="2 3">
    <name type="scientific">Ruania alba</name>
    <dbReference type="NCBI Taxonomy" id="648782"/>
    <lineage>
        <taxon>Bacteria</taxon>
        <taxon>Bacillati</taxon>
        <taxon>Actinomycetota</taxon>
        <taxon>Actinomycetes</taxon>
        <taxon>Micrococcales</taxon>
        <taxon>Ruaniaceae</taxon>
        <taxon>Ruania</taxon>
    </lineage>
</organism>
<evidence type="ECO:0000313" key="2">
    <source>
        <dbReference type="EMBL" id="SEF01041.1"/>
    </source>
</evidence>
<dbReference type="InterPro" id="IPR000182">
    <property type="entry name" value="GNAT_dom"/>
</dbReference>
<dbReference type="OrthoDB" id="9814648at2"/>
<evidence type="ECO:0000259" key="1">
    <source>
        <dbReference type="PROSITE" id="PS51186"/>
    </source>
</evidence>
<dbReference type="RefSeq" id="WP_089775592.1">
    <property type="nucleotide sequence ID" value="NZ_FNTX01000002.1"/>
</dbReference>
<dbReference type="STRING" id="648782.SAMN04488554_4348"/>
<dbReference type="Proteomes" id="UP000199220">
    <property type="component" value="Unassembled WGS sequence"/>
</dbReference>
<accession>A0A1H5NJI5</accession>
<dbReference type="SUPFAM" id="SSF55729">
    <property type="entry name" value="Acyl-CoA N-acyltransferases (Nat)"/>
    <property type="match status" value="1"/>
</dbReference>
<gene>
    <name evidence="2" type="ORF">SAMN04488554_4348</name>
</gene>
<dbReference type="Pfam" id="PF13302">
    <property type="entry name" value="Acetyltransf_3"/>
    <property type="match status" value="1"/>
</dbReference>
<protein>
    <submittedName>
        <fullName evidence="2">Protein N-acetyltransferase, RimJ/RimL family</fullName>
    </submittedName>
</protein>
<dbReference type="CDD" id="cd04301">
    <property type="entry name" value="NAT_SF"/>
    <property type="match status" value="1"/>
</dbReference>
<evidence type="ECO:0000313" key="3">
    <source>
        <dbReference type="Proteomes" id="UP000199220"/>
    </source>
</evidence>
<keyword evidence="3" id="KW-1185">Reference proteome</keyword>